<protein>
    <recommendedName>
        <fullName evidence="1">Endonuclease/exonuclease/phosphatase domain-containing protein</fullName>
    </recommendedName>
</protein>
<dbReference type="SUPFAM" id="SSF56219">
    <property type="entry name" value="DNase I-like"/>
    <property type="match status" value="1"/>
</dbReference>
<organism evidence="2 3">
    <name type="scientific">Exaiptasia diaphana</name>
    <name type="common">Tropical sea anemone</name>
    <name type="synonym">Aiptasia pulchella</name>
    <dbReference type="NCBI Taxonomy" id="2652724"/>
    <lineage>
        <taxon>Eukaryota</taxon>
        <taxon>Metazoa</taxon>
        <taxon>Cnidaria</taxon>
        <taxon>Anthozoa</taxon>
        <taxon>Hexacorallia</taxon>
        <taxon>Actiniaria</taxon>
        <taxon>Aiptasiidae</taxon>
        <taxon>Exaiptasia</taxon>
    </lineage>
</organism>
<dbReference type="EnsemblMetazoa" id="XM_021045636.1">
    <property type="protein sequence ID" value="XP_020901295.1"/>
    <property type="gene ID" value="LOC110239883"/>
</dbReference>
<dbReference type="RefSeq" id="XP_020901295.1">
    <property type="nucleotide sequence ID" value="XM_021045636.1"/>
</dbReference>
<dbReference type="PANTHER" id="PTHR23227">
    <property type="entry name" value="BUCENTAUR RELATED"/>
    <property type="match status" value="1"/>
</dbReference>
<accession>A0A913XB77</accession>
<dbReference type="GeneID" id="110239883"/>
<dbReference type="Proteomes" id="UP000887567">
    <property type="component" value="Unplaced"/>
</dbReference>
<dbReference type="PANTHER" id="PTHR23227:SF84">
    <property type="entry name" value="ENDONUCLEASE_EXONUCLEASE_PHOSPHATASE DOMAIN-CONTAINING PROTEIN"/>
    <property type="match status" value="1"/>
</dbReference>
<evidence type="ECO:0000259" key="1">
    <source>
        <dbReference type="Pfam" id="PF03372"/>
    </source>
</evidence>
<dbReference type="GO" id="GO:0003824">
    <property type="term" value="F:catalytic activity"/>
    <property type="evidence" value="ECO:0007669"/>
    <property type="project" value="InterPro"/>
</dbReference>
<feature type="domain" description="Endonuclease/exonuclease/phosphatase" evidence="1">
    <location>
        <begin position="32"/>
        <end position="224"/>
    </location>
</feature>
<dbReference type="AlphaFoldDB" id="A0A913XB77"/>
<sequence length="305" mass="34319">MTTGLTMDYEPDETDYKLRKSAVIDRELSARCVDIAALQETRLLETGSIREQSYTIYWSGKPSGNPHQHGVGFAVKNTLINNIEGPFAISERLCWLSLALKKCNLSVVCAYAPTLYAAPEDKDLFYNQLSDLLSTIPSSNKILLLGDFNARVGHDDALWPDCLGKFGIGRINDNGQRALELCARFQLCVTNTFFKLKDHHKVSWKHPRSNSWHQLDLVLTRRRDINDVRITRAYHSADCDTDHALVLSKLCLKIKKFHSAKKPGQKRILTSPGTYCETPYTLLRSELLGIAPLTALIGLLPTWTS</sequence>
<dbReference type="Pfam" id="PF03372">
    <property type="entry name" value="Exo_endo_phos"/>
    <property type="match status" value="1"/>
</dbReference>
<proteinExistence type="predicted"/>
<dbReference type="OMA" id="YELMANT"/>
<dbReference type="KEGG" id="epa:110239883"/>
<dbReference type="OrthoDB" id="5981921at2759"/>
<dbReference type="InterPro" id="IPR005135">
    <property type="entry name" value="Endo/exonuclease/phosphatase"/>
</dbReference>
<dbReference type="Gene3D" id="3.60.10.10">
    <property type="entry name" value="Endonuclease/exonuclease/phosphatase"/>
    <property type="match status" value="1"/>
</dbReference>
<dbReference type="InterPro" id="IPR027124">
    <property type="entry name" value="Swc5/CFDP1/2"/>
</dbReference>
<dbReference type="CDD" id="cd09076">
    <property type="entry name" value="L1-EN"/>
    <property type="match status" value="1"/>
</dbReference>
<keyword evidence="3" id="KW-1185">Reference proteome</keyword>
<dbReference type="InterPro" id="IPR036691">
    <property type="entry name" value="Endo/exonu/phosph_ase_sf"/>
</dbReference>
<evidence type="ECO:0000313" key="3">
    <source>
        <dbReference type="Proteomes" id="UP000887567"/>
    </source>
</evidence>
<evidence type="ECO:0000313" key="2">
    <source>
        <dbReference type="EnsemblMetazoa" id="XP_020901295.1"/>
    </source>
</evidence>
<name>A0A913XB77_EXADI</name>
<reference evidence="2" key="1">
    <citation type="submission" date="2022-11" db="UniProtKB">
        <authorList>
            <consortium name="EnsemblMetazoa"/>
        </authorList>
    </citation>
    <scope>IDENTIFICATION</scope>
</reference>